<dbReference type="OrthoDB" id="415358at2759"/>
<dbReference type="PANTHER" id="PTHR12461">
    <property type="entry name" value="HYPOXIA-INDUCIBLE FACTOR 1 ALPHA INHIBITOR-RELATED"/>
    <property type="match status" value="1"/>
</dbReference>
<evidence type="ECO:0000313" key="3">
    <source>
        <dbReference type="Proteomes" id="UP000027586"/>
    </source>
</evidence>
<proteinExistence type="predicted"/>
<dbReference type="SMART" id="SM00558">
    <property type="entry name" value="JmjC"/>
    <property type="match status" value="1"/>
</dbReference>
<accession>A0A068S6V3</accession>
<dbReference type="InterPro" id="IPR014710">
    <property type="entry name" value="RmlC-like_jellyroll"/>
</dbReference>
<evidence type="ECO:0000313" key="2">
    <source>
        <dbReference type="EMBL" id="CDH58004.1"/>
    </source>
</evidence>
<gene>
    <name evidence="2" type="ORF">LCOR_08886.1</name>
</gene>
<dbReference type="Pfam" id="PF13621">
    <property type="entry name" value="Cupin_8"/>
    <property type="match status" value="1"/>
</dbReference>
<dbReference type="InterPro" id="IPR003347">
    <property type="entry name" value="JmjC_dom"/>
</dbReference>
<reference evidence="2" key="1">
    <citation type="submission" date="2013-08" db="EMBL/GenBank/DDBJ databases">
        <title>Gene expansion shapes genome architecture in the human pathogen Lichtheimia corymbifera: an evolutionary genomics analysis in the ancient terrestrial Mucorales (Mucoromycotina).</title>
        <authorList>
            <person name="Schwartze V.U."/>
            <person name="Winter S."/>
            <person name="Shelest E."/>
            <person name="Marcet-Houben M."/>
            <person name="Horn F."/>
            <person name="Wehner S."/>
            <person name="Hoffmann K."/>
            <person name="Riege K."/>
            <person name="Sammeth M."/>
            <person name="Nowrousian M."/>
            <person name="Valiante V."/>
            <person name="Linde J."/>
            <person name="Jacobsen I.D."/>
            <person name="Marz M."/>
            <person name="Brakhage A.A."/>
            <person name="Gabaldon T."/>
            <person name="Bocker S."/>
            <person name="Voigt K."/>
        </authorList>
    </citation>
    <scope>NUCLEOTIDE SEQUENCE [LARGE SCALE GENOMIC DNA]</scope>
    <source>
        <strain evidence="2">FSU 9682</strain>
    </source>
</reference>
<dbReference type="Proteomes" id="UP000027586">
    <property type="component" value="Unassembled WGS sequence"/>
</dbReference>
<dbReference type="PROSITE" id="PS51184">
    <property type="entry name" value="JMJC"/>
    <property type="match status" value="1"/>
</dbReference>
<dbReference type="InterPro" id="IPR041667">
    <property type="entry name" value="Cupin_8"/>
</dbReference>
<sequence>MEEEIINFIQEYQDINGTYIHTYDSPPTPVEFLRNCVHPNRPAVIKNAISHWPALKRWSDDYFREKMGESVVTVATTPNGYADAVTYDPNTDREYFVLPHEESMPFNDFLDIIQGKRNTPHAHYISLQNDSLHTEFSALKDDIDEEISWCSEALGKKPDAVNFWMGNDKSITSLHKDPYENCYAVIRGEKTFVLIPPSEYYCLHESTFPTAIYSPSMDLTPLDPPTETPWIPVDPLHPDLERFPRFKYARPIVVKVKAGEMLYLPALWFHQVLQHGDEGVIAINAWYDMDYRNTLYPSMSFVRGLVHRCL</sequence>
<dbReference type="AlphaFoldDB" id="A0A068S6V3"/>
<dbReference type="PANTHER" id="PTHR12461:SF99">
    <property type="entry name" value="BIFUNCTIONAL PEPTIDASE AND (3S)-LYSYL HYDROXYLASE JMJD7"/>
    <property type="match status" value="1"/>
</dbReference>
<dbReference type="Gene3D" id="2.60.120.10">
    <property type="entry name" value="Jelly Rolls"/>
    <property type="match status" value="1"/>
</dbReference>
<keyword evidence="3" id="KW-1185">Reference proteome</keyword>
<dbReference type="VEuPathDB" id="FungiDB:LCOR_08886.1"/>
<organism evidence="2 3">
    <name type="scientific">Lichtheimia corymbifera JMRC:FSU:9682</name>
    <dbReference type="NCBI Taxonomy" id="1263082"/>
    <lineage>
        <taxon>Eukaryota</taxon>
        <taxon>Fungi</taxon>
        <taxon>Fungi incertae sedis</taxon>
        <taxon>Mucoromycota</taxon>
        <taxon>Mucoromycotina</taxon>
        <taxon>Mucoromycetes</taxon>
        <taxon>Mucorales</taxon>
        <taxon>Lichtheimiaceae</taxon>
        <taxon>Lichtheimia</taxon>
    </lineage>
</organism>
<feature type="domain" description="JmjC" evidence="1">
    <location>
        <begin position="123"/>
        <end position="302"/>
    </location>
</feature>
<dbReference type="EMBL" id="CBTN010000051">
    <property type="protein sequence ID" value="CDH58004.1"/>
    <property type="molecule type" value="Genomic_DNA"/>
</dbReference>
<evidence type="ECO:0000259" key="1">
    <source>
        <dbReference type="PROSITE" id="PS51184"/>
    </source>
</evidence>
<protein>
    <submittedName>
        <fullName evidence="2">Jmjc domain-containing protein 7</fullName>
    </submittedName>
</protein>
<dbReference type="SUPFAM" id="SSF51197">
    <property type="entry name" value="Clavaminate synthase-like"/>
    <property type="match status" value="1"/>
</dbReference>
<dbReference type="STRING" id="1263082.A0A068S6V3"/>
<name>A0A068S6V3_9FUNG</name>
<comment type="caution">
    <text evidence="2">The sequence shown here is derived from an EMBL/GenBank/DDBJ whole genome shotgun (WGS) entry which is preliminary data.</text>
</comment>